<evidence type="ECO:0000313" key="5">
    <source>
        <dbReference type="EMBL" id="HIS76355.1"/>
    </source>
</evidence>
<comment type="caution">
    <text evidence="5">The sequence shown here is derived from an EMBL/GenBank/DDBJ whole genome shotgun (WGS) entry which is preliminary data.</text>
</comment>
<feature type="propeptide" id="PRO_5039767683" evidence="4">
    <location>
        <begin position="1"/>
        <end position="6"/>
    </location>
</feature>
<gene>
    <name evidence="4" type="primary">gpr</name>
    <name evidence="5" type="ORF">IAB51_06020</name>
</gene>
<reference evidence="5" key="1">
    <citation type="submission" date="2020-10" db="EMBL/GenBank/DDBJ databases">
        <authorList>
            <person name="Gilroy R."/>
        </authorList>
    </citation>
    <scope>NUCLEOTIDE SEQUENCE</scope>
    <source>
        <strain evidence="5">CHK199-13235</strain>
    </source>
</reference>
<evidence type="ECO:0000313" key="6">
    <source>
        <dbReference type="Proteomes" id="UP000824002"/>
    </source>
</evidence>
<comment type="function">
    <text evidence="4">Initiates the rapid degradation of small, acid-soluble proteins during spore germination.</text>
</comment>
<comment type="PTM">
    <text evidence="4">Autoproteolytically processed. The inactive tetrameric zymogen termed p46 autoprocesses to a smaller form termed p41, which is active only during spore germination.</text>
</comment>
<dbReference type="Gene3D" id="3.40.50.1450">
    <property type="entry name" value="HybD-like"/>
    <property type="match status" value="2"/>
</dbReference>
<dbReference type="GO" id="GO:0004222">
    <property type="term" value="F:metalloendopeptidase activity"/>
    <property type="evidence" value="ECO:0007669"/>
    <property type="project" value="UniProtKB-UniRule"/>
</dbReference>
<evidence type="ECO:0000256" key="4">
    <source>
        <dbReference type="HAMAP-Rule" id="MF_00626"/>
    </source>
</evidence>
<evidence type="ECO:0000256" key="1">
    <source>
        <dbReference type="ARBA" id="ARBA00022670"/>
    </source>
</evidence>
<proteinExistence type="inferred from homology"/>
<dbReference type="NCBIfam" id="TIGR01441">
    <property type="entry name" value="GPR"/>
    <property type="match status" value="1"/>
</dbReference>
<organism evidence="5 6">
    <name type="scientific">Candidatus Merdivicinus excrementipullorum</name>
    <dbReference type="NCBI Taxonomy" id="2840867"/>
    <lineage>
        <taxon>Bacteria</taxon>
        <taxon>Bacillati</taxon>
        <taxon>Bacillota</taxon>
        <taxon>Clostridia</taxon>
        <taxon>Eubacteriales</taxon>
        <taxon>Oscillospiraceae</taxon>
        <taxon>Oscillospiraceae incertae sedis</taxon>
        <taxon>Candidatus Merdivicinus</taxon>
    </lineage>
</organism>
<comment type="subunit">
    <text evidence="4">Homotetramer.</text>
</comment>
<name>A0A9D1JZK4_9FIRM</name>
<dbReference type="InterPro" id="IPR005080">
    <property type="entry name" value="Peptidase_A25"/>
</dbReference>
<dbReference type="AlphaFoldDB" id="A0A9D1JZK4"/>
<sequence>MNPRTDLALERVLSAGSMPPGASCREEILYGIPCTSVEIKREDAAASLGKPEGVYYTLRCPPFSQAAPDLPAQAEAAAALIARLLPEEGPVLTVGLGNSAITPDALGPEVSRLLLATRHIPPEAMPPSFPKLRPSAVIAPGVLGQTGIESAEIIAALVKEIQPSAVIAVDALAAGELSRLGTTIQICDSGISPGSGVQNRRKELSRRTLGVPVIAVGIPTVADCAREDGPPMMVTPREIDAIILNAAKTIAFAIDRALQPSLSLEDLTALSS</sequence>
<comment type="catalytic activity">
    <reaction evidence="4">
        <text>Endopeptidase action with P4 Glu or Asp, P1 preferably Glu &gt; Asp, P1' hydrophobic and P2' Ala.</text>
        <dbReference type="EC" id="3.4.24.78"/>
    </reaction>
</comment>
<dbReference type="EC" id="3.4.24.78" evidence="4"/>
<dbReference type="EMBL" id="DVJP01000039">
    <property type="protein sequence ID" value="HIS76355.1"/>
    <property type="molecule type" value="Genomic_DNA"/>
</dbReference>
<keyword evidence="2 4" id="KW-0378">Hydrolase</keyword>
<accession>A0A9D1JZK4</accession>
<dbReference type="Pfam" id="PF03418">
    <property type="entry name" value="Peptidase_A25"/>
    <property type="match status" value="1"/>
</dbReference>
<dbReference type="HAMAP" id="MF_00626">
    <property type="entry name" value="Germination_prot"/>
    <property type="match status" value="1"/>
</dbReference>
<evidence type="ECO:0000256" key="2">
    <source>
        <dbReference type="ARBA" id="ARBA00022801"/>
    </source>
</evidence>
<reference evidence="5" key="2">
    <citation type="journal article" date="2021" name="PeerJ">
        <title>Extensive microbial diversity within the chicken gut microbiome revealed by metagenomics and culture.</title>
        <authorList>
            <person name="Gilroy R."/>
            <person name="Ravi A."/>
            <person name="Getino M."/>
            <person name="Pursley I."/>
            <person name="Horton D.L."/>
            <person name="Alikhan N.F."/>
            <person name="Baker D."/>
            <person name="Gharbi K."/>
            <person name="Hall N."/>
            <person name="Watson M."/>
            <person name="Adriaenssens E.M."/>
            <person name="Foster-Nyarko E."/>
            <person name="Jarju S."/>
            <person name="Secka A."/>
            <person name="Antonio M."/>
            <person name="Oren A."/>
            <person name="Chaudhuri R.R."/>
            <person name="La Ragione R."/>
            <person name="Hildebrand F."/>
            <person name="Pallen M.J."/>
        </authorList>
    </citation>
    <scope>NUCLEOTIDE SEQUENCE</scope>
    <source>
        <strain evidence="5">CHK199-13235</strain>
    </source>
</reference>
<keyword evidence="3 4" id="KW-0865">Zymogen</keyword>
<comment type="similarity">
    <text evidence="4">Belongs to the peptidase A25 family.</text>
</comment>
<feature type="chain" id="PRO_5039767682" description="Germination protease" evidence="4">
    <location>
        <begin position="7"/>
        <end position="272"/>
    </location>
</feature>
<evidence type="ECO:0000256" key="3">
    <source>
        <dbReference type="ARBA" id="ARBA00023145"/>
    </source>
</evidence>
<protein>
    <recommendedName>
        <fullName evidence="4">Germination protease</fullName>
        <ecNumber evidence="4">3.4.24.78</ecNumber>
    </recommendedName>
    <alternativeName>
        <fullName evidence="4">GPR endopeptidase</fullName>
    </alternativeName>
    <alternativeName>
        <fullName evidence="4">Germination proteinase</fullName>
    </alternativeName>
    <alternativeName>
        <fullName evidence="4">Spore protease</fullName>
    </alternativeName>
</protein>
<dbReference type="Proteomes" id="UP000824002">
    <property type="component" value="Unassembled WGS sequence"/>
</dbReference>
<dbReference type="InterPro" id="IPR023430">
    <property type="entry name" value="Pept_HybD-like_dom_sf"/>
</dbReference>
<dbReference type="SUPFAM" id="SSF53163">
    <property type="entry name" value="HybD-like"/>
    <property type="match status" value="1"/>
</dbReference>
<dbReference type="GO" id="GO:0009847">
    <property type="term" value="P:spore germination"/>
    <property type="evidence" value="ECO:0007669"/>
    <property type="project" value="UniProtKB-UniRule"/>
</dbReference>
<dbReference type="GO" id="GO:0006508">
    <property type="term" value="P:proteolysis"/>
    <property type="evidence" value="ECO:0007669"/>
    <property type="project" value="UniProtKB-UniRule"/>
</dbReference>
<keyword evidence="1 4" id="KW-0645">Protease</keyword>